<dbReference type="InterPro" id="IPR008969">
    <property type="entry name" value="CarboxyPept-like_regulatory"/>
</dbReference>
<dbReference type="AlphaFoldDB" id="A0A5J4QBP0"/>
<organism evidence="1">
    <name type="scientific">termite gut metagenome</name>
    <dbReference type="NCBI Taxonomy" id="433724"/>
    <lineage>
        <taxon>unclassified sequences</taxon>
        <taxon>metagenomes</taxon>
        <taxon>organismal metagenomes</taxon>
    </lineage>
</organism>
<proteinExistence type="predicted"/>
<dbReference type="Gene3D" id="2.60.40.1120">
    <property type="entry name" value="Carboxypeptidase-like, regulatory domain"/>
    <property type="match status" value="1"/>
</dbReference>
<dbReference type="SUPFAM" id="SSF49464">
    <property type="entry name" value="Carboxypeptidase regulatory domain-like"/>
    <property type="match status" value="1"/>
</dbReference>
<name>A0A5J4QBP0_9ZZZZ</name>
<comment type="caution">
    <text evidence="1">The sequence shown here is derived from an EMBL/GenBank/DDBJ whole genome shotgun (WGS) entry which is preliminary data.</text>
</comment>
<gene>
    <name evidence="1" type="ORF">EZS27_030989</name>
</gene>
<reference evidence="1" key="1">
    <citation type="submission" date="2019-03" db="EMBL/GenBank/DDBJ databases">
        <title>Single cell metagenomics reveals metabolic interactions within the superorganism composed of flagellate Streblomastix strix and complex community of Bacteroidetes bacteria on its surface.</title>
        <authorList>
            <person name="Treitli S.C."/>
            <person name="Kolisko M."/>
            <person name="Husnik F."/>
            <person name="Keeling P."/>
            <person name="Hampl V."/>
        </authorList>
    </citation>
    <scope>NUCLEOTIDE SEQUENCE</scope>
    <source>
        <strain evidence="1">STM</strain>
    </source>
</reference>
<dbReference type="EMBL" id="SNRY01004000">
    <property type="protein sequence ID" value="KAA6319077.1"/>
    <property type="molecule type" value="Genomic_DNA"/>
</dbReference>
<dbReference type="Pfam" id="PF13715">
    <property type="entry name" value="CarbopepD_reg_2"/>
    <property type="match status" value="1"/>
</dbReference>
<dbReference type="InterPro" id="IPR043741">
    <property type="entry name" value="DUF5686"/>
</dbReference>
<accession>A0A5J4QBP0</accession>
<dbReference type="Pfam" id="PF18939">
    <property type="entry name" value="DUF5686"/>
    <property type="match status" value="1"/>
</dbReference>
<protein>
    <recommendedName>
        <fullName evidence="2">TonB-dependent receptor SusC</fullName>
    </recommendedName>
</protein>
<sequence>MQQLYHKYIFIACFLLFTPEVFAQLRGIVTDSVTNEPLMYVSVYYEKKNVGGVTDTKGMYQIETRAEWNQVTFSAVGYTTKVIIINPGTRVLNVRLAPSDILLSEVIIKPQKERYSRKDNPAVEFMRKVIAHKSQKRLEENSYYHYDKYEKMKMSLNDVTLEMLQKGIYKKMPFLRDQIEVSPESQKNILPISIKETASQHIYRKEPRSEKTLIRGVTSNGIEDFFTTGDMVGTILTDIFTEIDIYDNDIRLFDSRFVSPISSTSAISFYKFYLMDTIPVGRYECVHLTFVPQNSQDFGFTGHLYVLNDSTYTVKRCTMNLPKNTGVNFIENLNIIQNYEITDNGYWVLTDDDMVVDLSVMKEVQGIQVRRTTKYTNYTFDPIEPRLFRLNGSIIKDNDLYVKSDEFWAEVRQVPLTQTEDNIDLLVKRLEETPGFRYVLFGAKALIENFIETGGRHTPNRFDIGPINTMVTSNYVDGLR</sequence>
<evidence type="ECO:0008006" key="2">
    <source>
        <dbReference type="Google" id="ProtNLM"/>
    </source>
</evidence>
<feature type="non-terminal residue" evidence="1">
    <location>
        <position position="480"/>
    </location>
</feature>
<evidence type="ECO:0000313" key="1">
    <source>
        <dbReference type="EMBL" id="KAA6319077.1"/>
    </source>
</evidence>